<organism evidence="1 2">
    <name type="scientific">Caerostris extrusa</name>
    <name type="common">Bark spider</name>
    <name type="synonym">Caerostris bankana</name>
    <dbReference type="NCBI Taxonomy" id="172846"/>
    <lineage>
        <taxon>Eukaryota</taxon>
        <taxon>Metazoa</taxon>
        <taxon>Ecdysozoa</taxon>
        <taxon>Arthropoda</taxon>
        <taxon>Chelicerata</taxon>
        <taxon>Arachnida</taxon>
        <taxon>Araneae</taxon>
        <taxon>Araneomorphae</taxon>
        <taxon>Entelegynae</taxon>
        <taxon>Araneoidea</taxon>
        <taxon>Araneidae</taxon>
        <taxon>Caerostris</taxon>
    </lineage>
</organism>
<protein>
    <submittedName>
        <fullName evidence="1">Uncharacterized protein</fullName>
    </submittedName>
</protein>
<proteinExistence type="predicted"/>
<sequence>MGNTCYGNYKKKTLKWVFHTEIAFACDLSTNRLKKKNCFGIETEIEEKHSYRLFSESKGNVRRSQHFGKERLLRRTLQLRYKETSNHSNGCLPGVPICVKKIIKAKREDEKN</sequence>
<dbReference type="Proteomes" id="UP001054945">
    <property type="component" value="Unassembled WGS sequence"/>
</dbReference>
<keyword evidence="2" id="KW-1185">Reference proteome</keyword>
<gene>
    <name evidence="1" type="ORF">CEXT_463281</name>
</gene>
<accession>A0AAV4SD39</accession>
<name>A0AAV4SD39_CAEEX</name>
<comment type="caution">
    <text evidence="1">The sequence shown here is derived from an EMBL/GenBank/DDBJ whole genome shotgun (WGS) entry which is preliminary data.</text>
</comment>
<dbReference type="AlphaFoldDB" id="A0AAV4SD39"/>
<dbReference type="EMBL" id="BPLR01009286">
    <property type="protein sequence ID" value="GIY30864.1"/>
    <property type="molecule type" value="Genomic_DNA"/>
</dbReference>
<evidence type="ECO:0000313" key="1">
    <source>
        <dbReference type="EMBL" id="GIY30864.1"/>
    </source>
</evidence>
<reference evidence="1 2" key="1">
    <citation type="submission" date="2021-06" db="EMBL/GenBank/DDBJ databases">
        <title>Caerostris extrusa draft genome.</title>
        <authorList>
            <person name="Kono N."/>
            <person name="Arakawa K."/>
        </authorList>
    </citation>
    <scope>NUCLEOTIDE SEQUENCE [LARGE SCALE GENOMIC DNA]</scope>
</reference>
<evidence type="ECO:0000313" key="2">
    <source>
        <dbReference type="Proteomes" id="UP001054945"/>
    </source>
</evidence>